<keyword evidence="2" id="KW-1185">Reference proteome</keyword>
<evidence type="ECO:0000313" key="1">
    <source>
        <dbReference type="EMBL" id="KZV91443.1"/>
    </source>
</evidence>
<dbReference type="InterPro" id="IPR032675">
    <property type="entry name" value="LRR_dom_sf"/>
</dbReference>
<gene>
    <name evidence="1" type="ORF">EXIGLDRAFT_837102</name>
</gene>
<reference evidence="1 2" key="1">
    <citation type="journal article" date="2016" name="Mol. Biol. Evol.">
        <title>Comparative Genomics of Early-Diverging Mushroom-Forming Fungi Provides Insights into the Origins of Lignocellulose Decay Capabilities.</title>
        <authorList>
            <person name="Nagy L.G."/>
            <person name="Riley R."/>
            <person name="Tritt A."/>
            <person name="Adam C."/>
            <person name="Daum C."/>
            <person name="Floudas D."/>
            <person name="Sun H."/>
            <person name="Yadav J.S."/>
            <person name="Pangilinan J."/>
            <person name="Larsson K.H."/>
            <person name="Matsuura K."/>
            <person name="Barry K."/>
            <person name="Labutti K."/>
            <person name="Kuo R."/>
            <person name="Ohm R.A."/>
            <person name="Bhattacharya S.S."/>
            <person name="Shirouzu T."/>
            <person name="Yoshinaga Y."/>
            <person name="Martin F.M."/>
            <person name="Grigoriev I.V."/>
            <person name="Hibbett D.S."/>
        </authorList>
    </citation>
    <scope>NUCLEOTIDE SEQUENCE [LARGE SCALE GENOMIC DNA]</scope>
    <source>
        <strain evidence="1 2">HHB12029</strain>
    </source>
</reference>
<dbReference type="SUPFAM" id="SSF52047">
    <property type="entry name" value="RNI-like"/>
    <property type="match status" value="1"/>
</dbReference>
<organism evidence="1 2">
    <name type="scientific">Exidia glandulosa HHB12029</name>
    <dbReference type="NCBI Taxonomy" id="1314781"/>
    <lineage>
        <taxon>Eukaryota</taxon>
        <taxon>Fungi</taxon>
        <taxon>Dikarya</taxon>
        <taxon>Basidiomycota</taxon>
        <taxon>Agaricomycotina</taxon>
        <taxon>Agaricomycetes</taxon>
        <taxon>Auriculariales</taxon>
        <taxon>Exidiaceae</taxon>
        <taxon>Exidia</taxon>
    </lineage>
</organism>
<dbReference type="Proteomes" id="UP000077266">
    <property type="component" value="Unassembled WGS sequence"/>
</dbReference>
<evidence type="ECO:0008006" key="3">
    <source>
        <dbReference type="Google" id="ProtNLM"/>
    </source>
</evidence>
<accession>A0A165H4J0</accession>
<evidence type="ECO:0000313" key="2">
    <source>
        <dbReference type="Proteomes" id="UP000077266"/>
    </source>
</evidence>
<dbReference type="Gene3D" id="3.80.10.10">
    <property type="entry name" value="Ribonuclease Inhibitor"/>
    <property type="match status" value="1"/>
</dbReference>
<proteinExistence type="predicted"/>
<dbReference type="AlphaFoldDB" id="A0A165H4J0"/>
<sequence length="577" mass="64242">MPTLELDTGLPATDADTPAILARIAVQQAKIDASADALAAAERSLTDADSVFAESEARMDAAEAAYHAALDIYWADKKVHAAVKDRVSSTRQILDEAVRQMAVVRAPFHPIRRTPLEVLGRIFEFCVDFEFCTALSVVKSAEVKMHRWQPFQLARICRLWRHAALLRSDIWCNIDLDGDLMYDNGGKWSYYASTLLARSGNSLLNVRFVRHFSSTYILEQRFVAPLLPHLHRCASLVLSLYHIKTGDTALAILNAHFPALCKMHLVAVNAPVRNIRDAVLDVLADAKLDFPRLTDLNIEWCTVSDLVSVLTAAPSLQTLRLKSLRETSAIPKPFVHPALRALTIEDVDAIPLIGIGILVQFTRLERLILRGSPCKPEGRVHYFALSTRKTPFLTHITLTIDHNFNDISNTLQGALVRCSNLHRIDFVAFFYYAGLIEFCNIWGQPSDDGTWLCPSLAVLDLSKCRLHYNCDVQRLVSMVERRSFAAVEDGGQVAKLAVVHLPYDMKSRDSVASQINLSISAAALTLLLGFLRAIRMGEHRGMLHLYHGQSSVGRYSCYNPLLRVESPEAGETGSYLA</sequence>
<dbReference type="EMBL" id="KV426027">
    <property type="protein sequence ID" value="KZV91443.1"/>
    <property type="molecule type" value="Genomic_DNA"/>
</dbReference>
<dbReference type="STRING" id="1314781.A0A165H4J0"/>
<protein>
    <recommendedName>
        <fullName evidence="3">F-box domain-containing protein</fullName>
    </recommendedName>
</protein>
<name>A0A165H4J0_EXIGL</name>
<dbReference type="InParanoid" id="A0A165H4J0"/>